<protein>
    <submittedName>
        <fullName evidence="2">Uncharacterized protein</fullName>
    </submittedName>
</protein>
<gene>
    <name evidence="2" type="ORF">AVDCRST_MAG10-2922</name>
</gene>
<feature type="transmembrane region" description="Helical" evidence="1">
    <location>
        <begin position="21"/>
        <end position="41"/>
    </location>
</feature>
<keyword evidence="1" id="KW-0812">Transmembrane</keyword>
<evidence type="ECO:0000313" key="2">
    <source>
        <dbReference type="EMBL" id="CAA9264366.1"/>
    </source>
</evidence>
<sequence length="230" mass="23603">MRATPRRRAGDDQATFLSRWLKVWVILLTVVVLVVVGYLIVITNSLASINGNLATAQRAVVGAGGNVVTLPNQVDRINGALAGIDPALKPIPGQADEIIAALTSINSKLTNTDSSLKEISSVLQNVLGSVNGINGLLIDANDPGDRLGVQNIHRRVAAVNGASSPRQGSANGGGSCGEFCQPNNLTTAEADARDINRVVDTGVVPHAAAICRGLSNLALVTGISGCGTGQ</sequence>
<organism evidence="2">
    <name type="scientific">uncultured Acidimicrobiales bacterium</name>
    <dbReference type="NCBI Taxonomy" id="310071"/>
    <lineage>
        <taxon>Bacteria</taxon>
        <taxon>Bacillati</taxon>
        <taxon>Actinomycetota</taxon>
        <taxon>Acidimicrobiia</taxon>
        <taxon>Acidimicrobiales</taxon>
        <taxon>environmental samples</taxon>
    </lineage>
</organism>
<keyword evidence="1" id="KW-1133">Transmembrane helix</keyword>
<dbReference type="EMBL" id="CADCTB010000180">
    <property type="protein sequence ID" value="CAA9264366.1"/>
    <property type="molecule type" value="Genomic_DNA"/>
</dbReference>
<name>A0A6J4J1F1_9ACTN</name>
<accession>A0A6J4J1F1</accession>
<dbReference type="AlphaFoldDB" id="A0A6J4J1F1"/>
<keyword evidence="1" id="KW-0472">Membrane</keyword>
<proteinExistence type="predicted"/>
<reference evidence="2" key="1">
    <citation type="submission" date="2020-02" db="EMBL/GenBank/DDBJ databases">
        <authorList>
            <person name="Meier V. D."/>
        </authorList>
    </citation>
    <scope>NUCLEOTIDE SEQUENCE</scope>
    <source>
        <strain evidence="2">AVDCRST_MAG10</strain>
    </source>
</reference>
<evidence type="ECO:0000256" key="1">
    <source>
        <dbReference type="SAM" id="Phobius"/>
    </source>
</evidence>